<dbReference type="KEGG" id="dha:DEHA2F22462g"/>
<dbReference type="STRING" id="284592.B5RUL9"/>
<name>B5RUL9_DEBHA</name>
<dbReference type="InterPro" id="IPR051980">
    <property type="entry name" value="WD_repeat_MORG1"/>
</dbReference>
<dbReference type="OrthoDB" id="1068471at2759"/>
<accession>B5RUL9</accession>
<dbReference type="RefSeq" id="XP_002770880.1">
    <property type="nucleotide sequence ID" value="XM_002770834.1"/>
</dbReference>
<dbReference type="PANTHER" id="PTHR22842:SF3">
    <property type="entry name" value="WD REPEAT DOMAIN-CONTAINING PROTEIN 83"/>
    <property type="match status" value="1"/>
</dbReference>
<dbReference type="InParanoid" id="B5RUL9"/>
<reference evidence="4 5" key="1">
    <citation type="journal article" date="2004" name="Nature">
        <title>Genome evolution in yeasts.</title>
        <authorList>
            <consortium name="Genolevures"/>
            <person name="Dujon B."/>
            <person name="Sherman D."/>
            <person name="Fischer G."/>
            <person name="Durrens P."/>
            <person name="Casaregola S."/>
            <person name="Lafontaine I."/>
            <person name="de Montigny J."/>
            <person name="Marck C."/>
            <person name="Neuveglise C."/>
            <person name="Talla E."/>
            <person name="Goffard N."/>
            <person name="Frangeul L."/>
            <person name="Aigle M."/>
            <person name="Anthouard V."/>
            <person name="Babour A."/>
            <person name="Barbe V."/>
            <person name="Barnay S."/>
            <person name="Blanchin S."/>
            <person name="Beckerich J.M."/>
            <person name="Beyne E."/>
            <person name="Bleykasten C."/>
            <person name="Boisrame A."/>
            <person name="Boyer J."/>
            <person name="Cattolico L."/>
            <person name="Confanioleri F."/>
            <person name="de Daruvar A."/>
            <person name="Despons L."/>
            <person name="Fabre E."/>
            <person name="Fairhead C."/>
            <person name="Ferry-Dumazet H."/>
            <person name="Groppi A."/>
            <person name="Hantraye F."/>
            <person name="Hennequin C."/>
            <person name="Jauniaux N."/>
            <person name="Joyet P."/>
            <person name="Kachouri R."/>
            <person name="Kerrest A."/>
            <person name="Koszul R."/>
            <person name="Lemaire M."/>
            <person name="Lesur I."/>
            <person name="Ma L."/>
            <person name="Muller H."/>
            <person name="Nicaud J.M."/>
            <person name="Nikolski M."/>
            <person name="Oztas S."/>
            <person name="Ozier-Kalogeropoulos O."/>
            <person name="Pellenz S."/>
            <person name="Potier S."/>
            <person name="Richard G.F."/>
            <person name="Straub M.L."/>
            <person name="Suleau A."/>
            <person name="Swennene D."/>
            <person name="Tekaia F."/>
            <person name="Wesolowski-Louvel M."/>
            <person name="Westhof E."/>
            <person name="Wirth B."/>
            <person name="Zeniou-Meyer M."/>
            <person name="Zivanovic I."/>
            <person name="Bolotin-Fukuhara M."/>
            <person name="Thierry A."/>
            <person name="Bouchier C."/>
            <person name="Caudron B."/>
            <person name="Scarpelli C."/>
            <person name="Gaillardin C."/>
            <person name="Weissenbach J."/>
            <person name="Wincker P."/>
            <person name="Souciet J.L."/>
        </authorList>
    </citation>
    <scope>NUCLEOTIDE SEQUENCE [LARGE SCALE GENOMIC DNA]</scope>
    <source>
        <strain evidence="5">ATCC 36239 / CBS 767 / BCRC 21394 / JCM 1990 / NBRC 0083 / IGC 2968</strain>
    </source>
</reference>
<dbReference type="SMART" id="SM00320">
    <property type="entry name" value="WD40"/>
    <property type="match status" value="6"/>
</dbReference>
<evidence type="ECO:0000313" key="4">
    <source>
        <dbReference type="EMBL" id="CAR66397.1"/>
    </source>
</evidence>
<dbReference type="OMA" id="IDCKFIN"/>
<organism evidence="4 5">
    <name type="scientific">Debaryomyces hansenii (strain ATCC 36239 / CBS 767 / BCRC 21394 / JCM 1990 / NBRC 0083 / IGC 2968)</name>
    <name type="common">Yeast</name>
    <name type="synonym">Torulaspora hansenii</name>
    <dbReference type="NCBI Taxonomy" id="284592"/>
    <lineage>
        <taxon>Eukaryota</taxon>
        <taxon>Fungi</taxon>
        <taxon>Dikarya</taxon>
        <taxon>Ascomycota</taxon>
        <taxon>Saccharomycotina</taxon>
        <taxon>Pichiomycetes</taxon>
        <taxon>Debaryomycetaceae</taxon>
        <taxon>Debaryomyces</taxon>
    </lineage>
</organism>
<dbReference type="VEuPathDB" id="FungiDB:DEHA2F22462g"/>
<dbReference type="EMBL" id="CR382138">
    <property type="protein sequence ID" value="CAR66397.1"/>
    <property type="molecule type" value="Genomic_DNA"/>
</dbReference>
<dbReference type="PANTHER" id="PTHR22842">
    <property type="entry name" value="WD40 REPEAT PROTEIN"/>
    <property type="match status" value="1"/>
</dbReference>
<keyword evidence="2" id="KW-0963">Cytoplasm</keyword>
<dbReference type="AlphaFoldDB" id="B5RUL9"/>
<dbReference type="SUPFAM" id="SSF50978">
    <property type="entry name" value="WD40 repeat-like"/>
    <property type="match status" value="1"/>
</dbReference>
<dbReference type="GO" id="GO:0071013">
    <property type="term" value="C:catalytic step 2 spliceosome"/>
    <property type="evidence" value="ECO:0007669"/>
    <property type="project" value="TreeGrafter"/>
</dbReference>
<comment type="similarity">
    <text evidence="3">Belongs to the WD repeat MORG1 family.</text>
</comment>
<keyword evidence="5" id="KW-1185">Reference proteome</keyword>
<gene>
    <name evidence="4" type="ordered locus">DEHA2F22462g</name>
</gene>
<dbReference type="InterPro" id="IPR036322">
    <property type="entry name" value="WD40_repeat_dom_sf"/>
</dbReference>
<dbReference type="GO" id="GO:0005737">
    <property type="term" value="C:cytoplasm"/>
    <property type="evidence" value="ECO:0007669"/>
    <property type="project" value="UniProtKB-SubCell"/>
</dbReference>
<dbReference type="Pfam" id="PF00400">
    <property type="entry name" value="WD40"/>
    <property type="match status" value="2"/>
</dbReference>
<dbReference type="Gene3D" id="2.130.10.10">
    <property type="entry name" value="YVTN repeat-like/Quinoprotein amine dehydrogenase"/>
    <property type="match status" value="1"/>
</dbReference>
<sequence length="318" mass="35604">MYYRSFQAHNNSSINSLCSIKSTNFVLSGGGNDCLVRLHNLSNDHVQSTTFPKEHITAVNSIDVSDSGEIFVSGGGDTINVWDSVKQCKLMRFQSINEQIRDEVFDCKILNDSLVVSCGTNCFVNFHDLRQPKRTKPIYSVKAGNDNLNSLDYNPISKVLSVASLDGRLTRIDLRNQEVIRDGFDCGGLLNVRLCPGNRTLITFEDGKLKLCDSNDLQIMLEVTLSNDKLIYRITSEVIKDYYSETEYIISGSETGVVCMWKHDPADRTVTDFKTFEPPSASCTDSSRILSIVRFIASSNRLICSSENGLLHIWENVL</sequence>
<dbReference type="GO" id="GO:0000398">
    <property type="term" value="P:mRNA splicing, via spliceosome"/>
    <property type="evidence" value="ECO:0007669"/>
    <property type="project" value="TreeGrafter"/>
</dbReference>
<evidence type="ECO:0000256" key="1">
    <source>
        <dbReference type="ARBA" id="ARBA00004496"/>
    </source>
</evidence>
<dbReference type="InterPro" id="IPR015943">
    <property type="entry name" value="WD40/YVTN_repeat-like_dom_sf"/>
</dbReference>
<evidence type="ECO:0000256" key="2">
    <source>
        <dbReference type="ARBA" id="ARBA00022490"/>
    </source>
</evidence>
<comment type="subcellular location">
    <subcellularLocation>
        <location evidence="1">Cytoplasm</location>
    </subcellularLocation>
</comment>
<dbReference type="eggNOG" id="ENOG502RS0S">
    <property type="taxonomic scope" value="Eukaryota"/>
</dbReference>
<dbReference type="GeneID" id="8999044"/>
<dbReference type="InterPro" id="IPR001680">
    <property type="entry name" value="WD40_rpt"/>
</dbReference>
<dbReference type="Proteomes" id="UP000000599">
    <property type="component" value="Chromosome F"/>
</dbReference>
<protein>
    <submittedName>
        <fullName evidence="4">DEHA2F22462p</fullName>
    </submittedName>
</protein>
<evidence type="ECO:0000313" key="5">
    <source>
        <dbReference type="Proteomes" id="UP000000599"/>
    </source>
</evidence>
<dbReference type="HOGENOM" id="CLU_850240_0_0_1"/>
<proteinExistence type="inferred from homology"/>
<evidence type="ECO:0000256" key="3">
    <source>
        <dbReference type="ARBA" id="ARBA00038145"/>
    </source>
</evidence>